<dbReference type="PANTHER" id="PTHR46601">
    <property type="entry name" value="ULP_PROTEASE DOMAIN-CONTAINING PROTEIN"/>
    <property type="match status" value="1"/>
</dbReference>
<organism evidence="1 2">
    <name type="scientific">Polypedilum vanderplanki</name>
    <name type="common">Sleeping chironomid midge</name>
    <dbReference type="NCBI Taxonomy" id="319348"/>
    <lineage>
        <taxon>Eukaryota</taxon>
        <taxon>Metazoa</taxon>
        <taxon>Ecdysozoa</taxon>
        <taxon>Arthropoda</taxon>
        <taxon>Hexapoda</taxon>
        <taxon>Insecta</taxon>
        <taxon>Pterygota</taxon>
        <taxon>Neoptera</taxon>
        <taxon>Endopterygota</taxon>
        <taxon>Diptera</taxon>
        <taxon>Nematocera</taxon>
        <taxon>Chironomoidea</taxon>
        <taxon>Chironomidae</taxon>
        <taxon>Chironominae</taxon>
        <taxon>Polypedilum</taxon>
        <taxon>Polypedilum</taxon>
    </lineage>
</organism>
<comment type="caution">
    <text evidence="1">The sequence shown here is derived from an EMBL/GenBank/DDBJ whole genome shotgun (WGS) entry which is preliminary data.</text>
</comment>
<dbReference type="Proteomes" id="UP001107558">
    <property type="component" value="Chromosome 3"/>
</dbReference>
<dbReference type="EMBL" id="JADBJN010000003">
    <property type="protein sequence ID" value="KAG5671824.1"/>
    <property type="molecule type" value="Genomic_DNA"/>
</dbReference>
<sequence>MKTSTERSQEWRIVNNTKESNKIHAQTYREKTKNCELYKLKNRIRRQKNYEKQKKKKLAHNENLNPIGYDKRNSLLKKVNQIKKILPQNETKKNQILKELCKEIVPDIYDRAKKKKLLFAKKLAIEFLNKDSVSILLPGKKDEIKITNENGTKIIMRKRVLKESQKNTYQEFIRENNGIKLSESSFRSVIPKHILSFTRMPRFSCLCKYHEDFRLLFEGIRSYLTKSESILTWREFLSKFSCSTTSHECMLGSCVNCLNIESVARKLIKVSKRKKLVFKQWSSDGYNQLKENAMTSQKFFTYATNQIIEFKKHFYISSVQSSMFHFSTKTYKQNTAIIVQDFSENFTTIQQNEIQQSFYSRSQFTLYTIIVYIFTRNSIVSKSYGFISDSNEHNKYSVNAYMRAIIEEIQETYDVKNVEIWSDGAPSQYKNFYSLSNMINLSQDYNIGLMWHFHCSSHGKNQVDGIGGAIKSMVDRRMKTKNIELNSAYDFYKHAKNICTSYEIRFISKEKINLYKKELDSFWSTIKKITDIRTFHLFVLNDDKKSLDCYETSAKINHKHVTLIKMK</sequence>
<accession>A0A9J6BQ34</accession>
<name>A0A9J6BQ34_POLVA</name>
<dbReference type="OrthoDB" id="8065116at2759"/>
<dbReference type="PANTHER" id="PTHR46601:SF1">
    <property type="entry name" value="ADF-H DOMAIN-CONTAINING PROTEIN"/>
    <property type="match status" value="1"/>
</dbReference>
<protein>
    <submittedName>
        <fullName evidence="1">Uncharacterized protein</fullName>
    </submittedName>
</protein>
<dbReference type="AlphaFoldDB" id="A0A9J6BQ34"/>
<proteinExistence type="predicted"/>
<gene>
    <name evidence="1" type="ORF">PVAND_001999</name>
</gene>
<evidence type="ECO:0000313" key="1">
    <source>
        <dbReference type="EMBL" id="KAG5671824.1"/>
    </source>
</evidence>
<reference evidence="1" key="1">
    <citation type="submission" date="2021-03" db="EMBL/GenBank/DDBJ databases">
        <title>Chromosome level genome of the anhydrobiotic midge Polypedilum vanderplanki.</title>
        <authorList>
            <person name="Yoshida Y."/>
            <person name="Kikawada T."/>
            <person name="Gusev O."/>
        </authorList>
    </citation>
    <scope>NUCLEOTIDE SEQUENCE</scope>
    <source>
        <strain evidence="1">NIAS01</strain>
        <tissue evidence="1">Whole body or cell culture</tissue>
    </source>
</reference>
<evidence type="ECO:0000313" key="2">
    <source>
        <dbReference type="Proteomes" id="UP001107558"/>
    </source>
</evidence>
<keyword evidence="2" id="KW-1185">Reference proteome</keyword>